<dbReference type="GO" id="GO:0005737">
    <property type="term" value="C:cytoplasm"/>
    <property type="evidence" value="ECO:0007669"/>
    <property type="project" value="UniProtKB-SubCell"/>
</dbReference>
<dbReference type="RefSeq" id="WP_189493482.1">
    <property type="nucleotide sequence ID" value="NZ_BMZG01000008.1"/>
</dbReference>
<dbReference type="PROSITE" id="PS51186">
    <property type="entry name" value="GNAT"/>
    <property type="match status" value="1"/>
</dbReference>
<evidence type="ECO:0000256" key="2">
    <source>
        <dbReference type="ARBA" id="ARBA00022490"/>
    </source>
</evidence>
<feature type="domain" description="N-acetyltransferase" evidence="6">
    <location>
        <begin position="4"/>
        <end position="151"/>
    </location>
</feature>
<evidence type="ECO:0000313" key="7">
    <source>
        <dbReference type="EMBL" id="GHA76137.1"/>
    </source>
</evidence>
<dbReference type="AlphaFoldDB" id="A0A8J3CP30"/>
<evidence type="ECO:0000259" key="6">
    <source>
        <dbReference type="PROSITE" id="PS51186"/>
    </source>
</evidence>
<reference evidence="7" key="1">
    <citation type="journal article" date="2014" name="Int. J. Syst. Evol. Microbiol.">
        <title>Complete genome sequence of Corynebacterium casei LMG S-19264T (=DSM 44701T), isolated from a smear-ripened cheese.</title>
        <authorList>
            <consortium name="US DOE Joint Genome Institute (JGI-PGF)"/>
            <person name="Walter F."/>
            <person name="Albersmeier A."/>
            <person name="Kalinowski J."/>
            <person name="Ruckert C."/>
        </authorList>
    </citation>
    <scope>NUCLEOTIDE SEQUENCE</scope>
    <source>
        <strain evidence="7">KCTC 32501</strain>
    </source>
</reference>
<dbReference type="GO" id="GO:0008999">
    <property type="term" value="F:protein-N-terminal-alanine acetyltransferase activity"/>
    <property type="evidence" value="ECO:0007669"/>
    <property type="project" value="UniProtKB-EC"/>
</dbReference>
<comment type="caution">
    <text evidence="7">The sequence shown here is derived from an EMBL/GenBank/DDBJ whole genome shotgun (WGS) entry which is preliminary data.</text>
</comment>
<dbReference type="NCBIfam" id="TIGR01575">
    <property type="entry name" value="rimI"/>
    <property type="match status" value="1"/>
</dbReference>
<protein>
    <recommendedName>
        <fullName evidence="5">[Ribosomal protein bS18]-alanine N-acetyltransferase</fullName>
        <ecNumber evidence="5">2.3.1.266</ecNumber>
    </recommendedName>
</protein>
<dbReference type="InterPro" id="IPR016181">
    <property type="entry name" value="Acyl_CoA_acyltransferase"/>
</dbReference>
<keyword evidence="2 5" id="KW-0963">Cytoplasm</keyword>
<comment type="function">
    <text evidence="5">Acetylates the N-terminal alanine of ribosomal protein bS18.</text>
</comment>
<evidence type="ECO:0000313" key="8">
    <source>
        <dbReference type="Proteomes" id="UP000614287"/>
    </source>
</evidence>
<proteinExistence type="inferred from homology"/>
<dbReference type="Pfam" id="PF00583">
    <property type="entry name" value="Acetyltransf_1"/>
    <property type="match status" value="1"/>
</dbReference>
<evidence type="ECO:0000256" key="4">
    <source>
        <dbReference type="ARBA" id="ARBA00023315"/>
    </source>
</evidence>
<name>A0A8J3CP30_9BURK</name>
<evidence type="ECO:0000256" key="1">
    <source>
        <dbReference type="ARBA" id="ARBA00005395"/>
    </source>
</evidence>
<evidence type="ECO:0000256" key="3">
    <source>
        <dbReference type="ARBA" id="ARBA00022679"/>
    </source>
</evidence>
<evidence type="ECO:0000256" key="5">
    <source>
        <dbReference type="RuleBase" id="RU363094"/>
    </source>
</evidence>
<dbReference type="PANTHER" id="PTHR43420:SF44">
    <property type="entry name" value="ACETYLTRANSFERASE YPEA"/>
    <property type="match status" value="1"/>
</dbReference>
<dbReference type="EC" id="2.3.1.266" evidence="5"/>
<keyword evidence="4" id="KW-0012">Acyltransferase</keyword>
<dbReference type="Gene3D" id="3.40.630.30">
    <property type="match status" value="1"/>
</dbReference>
<dbReference type="SUPFAM" id="SSF55729">
    <property type="entry name" value="Acyl-CoA N-acyltransferases (Nat)"/>
    <property type="match status" value="1"/>
</dbReference>
<dbReference type="Proteomes" id="UP000614287">
    <property type="component" value="Unassembled WGS sequence"/>
</dbReference>
<keyword evidence="8" id="KW-1185">Reference proteome</keyword>
<organism evidence="7 8">
    <name type="scientific">Formosimonas limnophila</name>
    <dbReference type="NCBI Taxonomy" id="1384487"/>
    <lineage>
        <taxon>Bacteria</taxon>
        <taxon>Pseudomonadati</taxon>
        <taxon>Pseudomonadota</taxon>
        <taxon>Betaproteobacteria</taxon>
        <taxon>Burkholderiales</taxon>
        <taxon>Burkholderiaceae</taxon>
        <taxon>Formosimonas</taxon>
    </lineage>
</organism>
<gene>
    <name evidence="7" type="primary">rimI</name>
    <name evidence="7" type="ORF">GCM10009007_16490</name>
</gene>
<dbReference type="EMBL" id="BMZG01000008">
    <property type="protein sequence ID" value="GHA76137.1"/>
    <property type="molecule type" value="Genomic_DNA"/>
</dbReference>
<dbReference type="PANTHER" id="PTHR43420">
    <property type="entry name" value="ACETYLTRANSFERASE"/>
    <property type="match status" value="1"/>
</dbReference>
<dbReference type="CDD" id="cd04301">
    <property type="entry name" value="NAT_SF"/>
    <property type="match status" value="1"/>
</dbReference>
<comment type="subcellular location">
    <subcellularLocation>
        <location evidence="5">Cytoplasm</location>
    </subcellularLocation>
</comment>
<comment type="similarity">
    <text evidence="1 5">Belongs to the acetyltransferase family. RimI subfamily.</text>
</comment>
<dbReference type="InterPro" id="IPR006464">
    <property type="entry name" value="AcTrfase_RimI/Ard1"/>
</dbReference>
<sequence length="151" mass="16853">MRELVLREMVVADLAAVAQLEELVHVTPWSQAQILGLSGLLGGQYRGFVAQADEVVGYVVLQILVDEVEILTIGVAKQIQRQGAGALLIKYALTELQSQLPSVKACFLEVREGNVAAKSLYQKLNFIQVGKRQNYYQNPREHALIYRLDLM</sequence>
<accession>A0A8J3CP30</accession>
<keyword evidence="3" id="KW-0808">Transferase</keyword>
<comment type="catalytic activity">
    <reaction evidence="5">
        <text>N-terminal L-alanyl-[ribosomal protein bS18] + acetyl-CoA = N-terminal N(alpha)-acetyl-L-alanyl-[ribosomal protein bS18] + CoA + H(+)</text>
        <dbReference type="Rhea" id="RHEA:43756"/>
        <dbReference type="Rhea" id="RHEA-COMP:10676"/>
        <dbReference type="Rhea" id="RHEA-COMP:10677"/>
        <dbReference type="ChEBI" id="CHEBI:15378"/>
        <dbReference type="ChEBI" id="CHEBI:57287"/>
        <dbReference type="ChEBI" id="CHEBI:57288"/>
        <dbReference type="ChEBI" id="CHEBI:64718"/>
        <dbReference type="ChEBI" id="CHEBI:83683"/>
        <dbReference type="EC" id="2.3.1.266"/>
    </reaction>
</comment>
<reference evidence="7" key="2">
    <citation type="submission" date="2020-09" db="EMBL/GenBank/DDBJ databases">
        <authorList>
            <person name="Sun Q."/>
            <person name="Kim S."/>
        </authorList>
    </citation>
    <scope>NUCLEOTIDE SEQUENCE</scope>
    <source>
        <strain evidence="7">KCTC 32501</strain>
    </source>
</reference>
<dbReference type="InterPro" id="IPR000182">
    <property type="entry name" value="GNAT_dom"/>
</dbReference>
<dbReference type="InterPro" id="IPR050680">
    <property type="entry name" value="YpeA/RimI_acetyltransf"/>
</dbReference>